<keyword evidence="13 14" id="KW-0472">Membrane</keyword>
<evidence type="ECO:0000256" key="13">
    <source>
        <dbReference type="ARBA" id="ARBA00023136"/>
    </source>
</evidence>
<dbReference type="PANTHER" id="PTHR45528:SF1">
    <property type="entry name" value="SENSOR HISTIDINE KINASE CPXA"/>
    <property type="match status" value="1"/>
</dbReference>
<dbReference type="Pfam" id="PF00512">
    <property type="entry name" value="HisKA"/>
    <property type="match status" value="1"/>
</dbReference>
<dbReference type="InterPro" id="IPR036097">
    <property type="entry name" value="HisK_dim/P_sf"/>
</dbReference>
<evidence type="ECO:0000313" key="17">
    <source>
        <dbReference type="EMBL" id="MCP1101043.1"/>
    </source>
</evidence>
<dbReference type="SMART" id="SM00388">
    <property type="entry name" value="HisKA"/>
    <property type="match status" value="1"/>
</dbReference>
<keyword evidence="8" id="KW-0547">Nucleotide-binding</keyword>
<keyword evidence="4" id="KW-1003">Cell membrane</keyword>
<comment type="caution">
    <text evidence="17">The sequence shown here is derived from an EMBL/GenBank/DDBJ whole genome shotgun (WGS) entry which is preliminary data.</text>
</comment>
<keyword evidence="18" id="KW-1185">Reference proteome</keyword>
<dbReference type="SUPFAM" id="SSF158472">
    <property type="entry name" value="HAMP domain-like"/>
    <property type="match status" value="1"/>
</dbReference>
<reference evidence="17 18" key="1">
    <citation type="journal article" date="2022" name="Genome Biol. Evol.">
        <title>Host diet, physiology and behaviors set the stage for Lachnospiraceae cladogenesis.</title>
        <authorList>
            <person name="Vera-Ponce De Leon A."/>
            <person name="Schneider M."/>
            <person name="Jahnes B.C."/>
            <person name="Sadowski V."/>
            <person name="Camuy-Velez L.A."/>
            <person name="Duan J."/>
            <person name="Sabree Z.L."/>
        </authorList>
    </citation>
    <scope>NUCLEOTIDE SEQUENCE [LARGE SCALE GENOMIC DNA]</scope>
    <source>
        <strain evidence="17 18">PAL113</strain>
    </source>
</reference>
<dbReference type="PROSITE" id="PS50109">
    <property type="entry name" value="HIS_KIN"/>
    <property type="match status" value="1"/>
</dbReference>
<keyword evidence="9 17" id="KW-0418">Kinase</keyword>
<evidence type="ECO:0000313" key="18">
    <source>
        <dbReference type="Proteomes" id="UP001523566"/>
    </source>
</evidence>
<comment type="catalytic activity">
    <reaction evidence="1">
        <text>ATP + protein L-histidine = ADP + protein N-phospho-L-histidine.</text>
        <dbReference type="EC" id="2.7.13.3"/>
    </reaction>
</comment>
<gene>
    <name evidence="17" type="ORF">NK125_01275</name>
</gene>
<comment type="subcellular location">
    <subcellularLocation>
        <location evidence="2">Cell membrane</location>
        <topology evidence="2">Multi-pass membrane protein</topology>
    </subcellularLocation>
</comment>
<dbReference type="EMBL" id="JAMZFW010000001">
    <property type="protein sequence ID" value="MCP1101043.1"/>
    <property type="molecule type" value="Genomic_DNA"/>
</dbReference>
<sequence length="499" mass="56256">MKLKTRLILSFFFMVAIPLTIILGVIQVIGRVQINTIKDNYDISGTTIGSLSNFIQITSMMTEEHYMELLHISMEDPKKLEDDKYLDEFNKHLEQEDSYLIIRKSEDIIYQGSNGENVDEVIAHLPPHAEIHGEEAGNDGLYVGTAEALVKQIDFTYPNQEKGTAFIVSDAGNVIPDIGRFFRNVALGVMVVLVLMSGILIYWIYRGIINPIGKMQKATKNIKAGNLDFELSPVADDEIGQLCKDLEDMRKRLKDNAEEKLIYDRESKELISNISHDLKTPVTAIKGYAEGIMDGVADTPEKMDKYIRTIYNKANEMNLLINELTLYSKIDTNRIPYNFATLSTHGYFGDSSEDLSLELESKGVVFEYRNDADPNTMIIADAEQIRRVVHNIVNNSIKYMDKDEPVIKMRVKDIGDFVQVELEDNGKGIAAKDLAHIFERFYRTDASRNSSKGGSGIGLSIVKKIIEEHGGKIWATSKEGIGTTVYFVLRKFQEVPIGE</sequence>
<evidence type="ECO:0000256" key="12">
    <source>
        <dbReference type="ARBA" id="ARBA00023012"/>
    </source>
</evidence>
<proteinExistence type="predicted"/>
<dbReference type="Pfam" id="PF02518">
    <property type="entry name" value="HATPase_c"/>
    <property type="match status" value="1"/>
</dbReference>
<evidence type="ECO:0000256" key="7">
    <source>
        <dbReference type="ARBA" id="ARBA00022692"/>
    </source>
</evidence>
<keyword evidence="10" id="KW-0067">ATP-binding</keyword>
<organism evidence="17 18">
    <name type="scientific">Aequitasia blattaphilus</name>
    <dbReference type="NCBI Taxonomy" id="2949332"/>
    <lineage>
        <taxon>Bacteria</taxon>
        <taxon>Bacillati</taxon>
        <taxon>Bacillota</taxon>
        <taxon>Clostridia</taxon>
        <taxon>Lachnospirales</taxon>
        <taxon>Lachnospiraceae</taxon>
        <taxon>Aequitasia</taxon>
    </lineage>
</organism>
<evidence type="ECO:0000256" key="2">
    <source>
        <dbReference type="ARBA" id="ARBA00004651"/>
    </source>
</evidence>
<dbReference type="InterPro" id="IPR003661">
    <property type="entry name" value="HisK_dim/P_dom"/>
</dbReference>
<dbReference type="GO" id="GO:0016301">
    <property type="term" value="F:kinase activity"/>
    <property type="evidence" value="ECO:0007669"/>
    <property type="project" value="UniProtKB-KW"/>
</dbReference>
<keyword evidence="11 14" id="KW-1133">Transmembrane helix</keyword>
<protein>
    <recommendedName>
        <fullName evidence="3">histidine kinase</fullName>
        <ecNumber evidence="3">2.7.13.3</ecNumber>
    </recommendedName>
</protein>
<feature type="domain" description="Histidine kinase" evidence="15">
    <location>
        <begin position="273"/>
        <end position="493"/>
    </location>
</feature>
<evidence type="ECO:0000256" key="9">
    <source>
        <dbReference type="ARBA" id="ARBA00022777"/>
    </source>
</evidence>
<evidence type="ECO:0000256" key="3">
    <source>
        <dbReference type="ARBA" id="ARBA00012438"/>
    </source>
</evidence>
<dbReference type="PRINTS" id="PR00344">
    <property type="entry name" value="BCTRLSENSOR"/>
</dbReference>
<dbReference type="CDD" id="cd00082">
    <property type="entry name" value="HisKA"/>
    <property type="match status" value="1"/>
</dbReference>
<dbReference type="PROSITE" id="PS50885">
    <property type="entry name" value="HAMP"/>
    <property type="match status" value="1"/>
</dbReference>
<evidence type="ECO:0000259" key="16">
    <source>
        <dbReference type="PROSITE" id="PS50885"/>
    </source>
</evidence>
<evidence type="ECO:0000256" key="1">
    <source>
        <dbReference type="ARBA" id="ARBA00000085"/>
    </source>
</evidence>
<feature type="transmembrane region" description="Helical" evidence="14">
    <location>
        <begin position="7"/>
        <end position="30"/>
    </location>
</feature>
<evidence type="ECO:0000256" key="6">
    <source>
        <dbReference type="ARBA" id="ARBA00022679"/>
    </source>
</evidence>
<evidence type="ECO:0000256" key="4">
    <source>
        <dbReference type="ARBA" id="ARBA00022475"/>
    </source>
</evidence>
<feature type="transmembrane region" description="Helical" evidence="14">
    <location>
        <begin position="185"/>
        <end position="205"/>
    </location>
</feature>
<evidence type="ECO:0000256" key="10">
    <source>
        <dbReference type="ARBA" id="ARBA00022840"/>
    </source>
</evidence>
<dbReference type="CDD" id="cd06225">
    <property type="entry name" value="HAMP"/>
    <property type="match status" value="1"/>
</dbReference>
<dbReference type="InterPro" id="IPR004358">
    <property type="entry name" value="Sig_transdc_His_kin-like_C"/>
</dbReference>
<dbReference type="SUPFAM" id="SSF47384">
    <property type="entry name" value="Homodimeric domain of signal transducing histidine kinase"/>
    <property type="match status" value="1"/>
</dbReference>
<keyword evidence="7 14" id="KW-0812">Transmembrane</keyword>
<keyword evidence="5" id="KW-0597">Phosphoprotein</keyword>
<dbReference type="Gene3D" id="3.30.565.10">
    <property type="entry name" value="Histidine kinase-like ATPase, C-terminal domain"/>
    <property type="match status" value="1"/>
</dbReference>
<dbReference type="SMART" id="SM00387">
    <property type="entry name" value="HATPase_c"/>
    <property type="match status" value="1"/>
</dbReference>
<dbReference type="InterPro" id="IPR036890">
    <property type="entry name" value="HATPase_C_sf"/>
</dbReference>
<dbReference type="SMART" id="SM00304">
    <property type="entry name" value="HAMP"/>
    <property type="match status" value="1"/>
</dbReference>
<dbReference type="EC" id="2.7.13.3" evidence="3"/>
<dbReference type="InterPro" id="IPR003594">
    <property type="entry name" value="HATPase_dom"/>
</dbReference>
<dbReference type="PANTHER" id="PTHR45528">
    <property type="entry name" value="SENSOR HISTIDINE KINASE CPXA"/>
    <property type="match status" value="1"/>
</dbReference>
<accession>A0ABT1E5L5</accession>
<dbReference type="Pfam" id="PF00672">
    <property type="entry name" value="HAMP"/>
    <property type="match status" value="1"/>
</dbReference>
<dbReference type="RefSeq" id="WP_262064825.1">
    <property type="nucleotide sequence ID" value="NZ_JAMXOD010000001.1"/>
</dbReference>
<evidence type="ECO:0000256" key="11">
    <source>
        <dbReference type="ARBA" id="ARBA00022989"/>
    </source>
</evidence>
<evidence type="ECO:0000256" key="5">
    <source>
        <dbReference type="ARBA" id="ARBA00022553"/>
    </source>
</evidence>
<evidence type="ECO:0000256" key="14">
    <source>
        <dbReference type="SAM" id="Phobius"/>
    </source>
</evidence>
<dbReference type="Proteomes" id="UP001523566">
    <property type="component" value="Unassembled WGS sequence"/>
</dbReference>
<dbReference type="InterPro" id="IPR003660">
    <property type="entry name" value="HAMP_dom"/>
</dbReference>
<dbReference type="Gene3D" id="1.10.287.130">
    <property type="match status" value="1"/>
</dbReference>
<name>A0ABT1E5L5_9FIRM</name>
<keyword evidence="6" id="KW-0808">Transferase</keyword>
<dbReference type="Gene3D" id="6.10.340.10">
    <property type="match status" value="1"/>
</dbReference>
<feature type="domain" description="HAMP" evidence="16">
    <location>
        <begin position="206"/>
        <end position="258"/>
    </location>
</feature>
<dbReference type="InterPro" id="IPR005467">
    <property type="entry name" value="His_kinase_dom"/>
</dbReference>
<dbReference type="InterPro" id="IPR050398">
    <property type="entry name" value="HssS/ArlS-like"/>
</dbReference>
<keyword evidence="12" id="KW-0902">Two-component regulatory system</keyword>
<evidence type="ECO:0000259" key="15">
    <source>
        <dbReference type="PROSITE" id="PS50109"/>
    </source>
</evidence>
<dbReference type="SUPFAM" id="SSF55874">
    <property type="entry name" value="ATPase domain of HSP90 chaperone/DNA topoisomerase II/histidine kinase"/>
    <property type="match status" value="1"/>
</dbReference>
<evidence type="ECO:0000256" key="8">
    <source>
        <dbReference type="ARBA" id="ARBA00022741"/>
    </source>
</evidence>
<dbReference type="CDD" id="cd00075">
    <property type="entry name" value="HATPase"/>
    <property type="match status" value="1"/>
</dbReference>